<dbReference type="AlphaFoldDB" id="A0A8H6R9T3"/>
<evidence type="ECO:0000259" key="2">
    <source>
        <dbReference type="PROSITE" id="PS50097"/>
    </source>
</evidence>
<feature type="region of interest" description="Disordered" evidence="1">
    <location>
        <begin position="172"/>
        <end position="208"/>
    </location>
</feature>
<dbReference type="PANTHER" id="PTHR47843:SF5">
    <property type="entry name" value="BTB_POZ DOMAIN PROTEIN"/>
    <property type="match status" value="1"/>
</dbReference>
<dbReference type="PANTHER" id="PTHR47843">
    <property type="entry name" value="BTB DOMAIN-CONTAINING PROTEIN-RELATED"/>
    <property type="match status" value="1"/>
</dbReference>
<name>A0A8H6R9T3_9PEZI</name>
<evidence type="ECO:0000256" key="1">
    <source>
        <dbReference type="SAM" id="MobiDB-lite"/>
    </source>
</evidence>
<feature type="region of interest" description="Disordered" evidence="1">
    <location>
        <begin position="54"/>
        <end position="73"/>
    </location>
</feature>
<dbReference type="PROSITE" id="PS50097">
    <property type="entry name" value="BTB"/>
    <property type="match status" value="1"/>
</dbReference>
<dbReference type="Proteomes" id="UP000660729">
    <property type="component" value="Unassembled WGS sequence"/>
</dbReference>
<organism evidence="3 4">
    <name type="scientific">Pseudocercospora fuligena</name>
    <dbReference type="NCBI Taxonomy" id="685502"/>
    <lineage>
        <taxon>Eukaryota</taxon>
        <taxon>Fungi</taxon>
        <taxon>Dikarya</taxon>
        <taxon>Ascomycota</taxon>
        <taxon>Pezizomycotina</taxon>
        <taxon>Dothideomycetes</taxon>
        <taxon>Dothideomycetidae</taxon>
        <taxon>Mycosphaerellales</taxon>
        <taxon>Mycosphaerellaceae</taxon>
        <taxon>Pseudocercospora</taxon>
    </lineage>
</organism>
<accession>A0A8H6R9T3</accession>
<dbReference type="InterPro" id="IPR000210">
    <property type="entry name" value="BTB/POZ_dom"/>
</dbReference>
<dbReference type="InterPro" id="IPR011333">
    <property type="entry name" value="SKP1/BTB/POZ_sf"/>
</dbReference>
<dbReference type="SUPFAM" id="SSF54695">
    <property type="entry name" value="POZ domain"/>
    <property type="match status" value="1"/>
</dbReference>
<reference evidence="3" key="1">
    <citation type="submission" date="2020-04" db="EMBL/GenBank/DDBJ databases">
        <title>Draft genome resource of the tomato pathogen Pseudocercospora fuligena.</title>
        <authorList>
            <person name="Zaccaron A."/>
        </authorList>
    </citation>
    <scope>NUCLEOTIDE SEQUENCE</scope>
    <source>
        <strain evidence="3">PF001</strain>
    </source>
</reference>
<dbReference type="EMBL" id="JABCIY010000238">
    <property type="protein sequence ID" value="KAF7187103.1"/>
    <property type="molecule type" value="Genomic_DNA"/>
</dbReference>
<gene>
    <name evidence="3" type="ORF">HII31_11552</name>
</gene>
<feature type="compositionally biased region" description="Polar residues" evidence="1">
    <location>
        <begin position="54"/>
        <end position="71"/>
    </location>
</feature>
<comment type="caution">
    <text evidence="3">The sequence shown here is derived from an EMBL/GenBank/DDBJ whole genome shotgun (WGS) entry which is preliminary data.</text>
</comment>
<dbReference type="CDD" id="cd18186">
    <property type="entry name" value="BTB_POZ_ZBTB_KLHL-like"/>
    <property type="match status" value="1"/>
</dbReference>
<protein>
    <recommendedName>
        <fullName evidence="2">BTB domain-containing protein</fullName>
    </recommendedName>
</protein>
<keyword evidence="4" id="KW-1185">Reference proteome</keyword>
<evidence type="ECO:0000313" key="3">
    <source>
        <dbReference type="EMBL" id="KAF7187103.1"/>
    </source>
</evidence>
<dbReference type="OrthoDB" id="3650515at2759"/>
<sequence>MKVGFLLKQVPPSVTENRFTCCVHQQIQRQHVKRTDVNRAPAAARDFINLLSSDFNTSSQHPPRNSTTTAHPTDFETRSRYLRTSAHLILLSIFSINITIYQSLFIADMDRSGQQPSQQPMPAPLRTSQVYAQAAAQRLRAIQAQAPSRTLTNWPQPTQGAPIMNPQAYEPVRQQSRYSSQQNSSAVTNRYAQPANAEKSKVQPPKESIPSAFIDDLANARQEASTLTDFTITCGDRQWSVHRLILHLSSSVLRKACSGEFKESQTRTLDLSEDPEGAVEALVDYMYRFEYDTPDLPIGEASSELAFHVLVVVIADKYNMKHFQDLATTKFRAIAESDQANDQDLTEAATIAYAAQRPTSEIRKIIASAALSKPDYFMPEEPETSAFGMFMESEPALATDVARAALSHKFEAKRYNCPACMDTFFANFERGSKYYCCPECGTTRNGYEWYQAMSGKRRLESD</sequence>
<proteinExistence type="predicted"/>
<dbReference type="Pfam" id="PF00651">
    <property type="entry name" value="BTB"/>
    <property type="match status" value="1"/>
</dbReference>
<evidence type="ECO:0000313" key="4">
    <source>
        <dbReference type="Proteomes" id="UP000660729"/>
    </source>
</evidence>
<dbReference type="Gene3D" id="3.30.710.10">
    <property type="entry name" value="Potassium Channel Kv1.1, Chain A"/>
    <property type="match status" value="1"/>
</dbReference>
<feature type="domain" description="BTB" evidence="2">
    <location>
        <begin position="228"/>
        <end position="295"/>
    </location>
</feature>
<feature type="compositionally biased region" description="Low complexity" evidence="1">
    <location>
        <begin position="173"/>
        <end position="185"/>
    </location>
</feature>